<name>A0A392PX10_9FABA</name>
<evidence type="ECO:0000313" key="2">
    <source>
        <dbReference type="Proteomes" id="UP000265520"/>
    </source>
</evidence>
<reference evidence="1 2" key="1">
    <citation type="journal article" date="2018" name="Front. Plant Sci.">
        <title>Red Clover (Trifolium pratense) and Zigzag Clover (T. medium) - A Picture of Genomic Similarities and Differences.</title>
        <authorList>
            <person name="Dluhosova J."/>
            <person name="Istvanek J."/>
            <person name="Nedelnik J."/>
            <person name="Repkova J."/>
        </authorList>
    </citation>
    <scope>NUCLEOTIDE SEQUENCE [LARGE SCALE GENOMIC DNA]</scope>
    <source>
        <strain evidence="2">cv. 10/8</strain>
        <tissue evidence="1">Leaf</tissue>
    </source>
</reference>
<sequence>MGSEKGEFIVQRLTLFDPVLILLKPLAPMLWQKEVPPEGTQDRE</sequence>
<dbReference type="Proteomes" id="UP000265520">
    <property type="component" value="Unassembled WGS sequence"/>
</dbReference>
<dbReference type="EMBL" id="LXQA010099160">
    <property type="protein sequence ID" value="MCI16049.1"/>
    <property type="molecule type" value="Genomic_DNA"/>
</dbReference>
<proteinExistence type="predicted"/>
<keyword evidence="2" id="KW-1185">Reference proteome</keyword>
<organism evidence="1 2">
    <name type="scientific">Trifolium medium</name>
    <dbReference type="NCBI Taxonomy" id="97028"/>
    <lineage>
        <taxon>Eukaryota</taxon>
        <taxon>Viridiplantae</taxon>
        <taxon>Streptophyta</taxon>
        <taxon>Embryophyta</taxon>
        <taxon>Tracheophyta</taxon>
        <taxon>Spermatophyta</taxon>
        <taxon>Magnoliopsida</taxon>
        <taxon>eudicotyledons</taxon>
        <taxon>Gunneridae</taxon>
        <taxon>Pentapetalae</taxon>
        <taxon>rosids</taxon>
        <taxon>fabids</taxon>
        <taxon>Fabales</taxon>
        <taxon>Fabaceae</taxon>
        <taxon>Papilionoideae</taxon>
        <taxon>50 kb inversion clade</taxon>
        <taxon>NPAAA clade</taxon>
        <taxon>Hologalegina</taxon>
        <taxon>IRL clade</taxon>
        <taxon>Trifolieae</taxon>
        <taxon>Trifolium</taxon>
    </lineage>
</organism>
<evidence type="ECO:0000313" key="1">
    <source>
        <dbReference type="EMBL" id="MCI16049.1"/>
    </source>
</evidence>
<accession>A0A392PX10</accession>
<dbReference type="AlphaFoldDB" id="A0A392PX10"/>
<comment type="caution">
    <text evidence="1">The sequence shown here is derived from an EMBL/GenBank/DDBJ whole genome shotgun (WGS) entry which is preliminary data.</text>
</comment>
<feature type="non-terminal residue" evidence="1">
    <location>
        <position position="44"/>
    </location>
</feature>
<protein>
    <submittedName>
        <fullName evidence="1">Uncharacterized protein</fullName>
    </submittedName>
</protein>